<dbReference type="Gene3D" id="2.60.40.2700">
    <property type="match status" value="1"/>
</dbReference>
<proteinExistence type="predicted"/>
<evidence type="ECO:0000313" key="5">
    <source>
        <dbReference type="Proteomes" id="UP001454036"/>
    </source>
</evidence>
<dbReference type="InterPro" id="IPR056284">
    <property type="entry name" value="AIR9-like_A9"/>
</dbReference>
<accession>A0AAV3NUF8</accession>
<evidence type="ECO:0000259" key="3">
    <source>
        <dbReference type="Pfam" id="PF23197"/>
    </source>
</evidence>
<dbReference type="InterPro" id="IPR055474">
    <property type="entry name" value="DUF7046"/>
</dbReference>
<feature type="domain" description="AIR9-like A9" evidence="3">
    <location>
        <begin position="526"/>
        <end position="608"/>
    </location>
</feature>
<evidence type="ECO:0000313" key="4">
    <source>
        <dbReference type="EMBL" id="GAA0141650.1"/>
    </source>
</evidence>
<dbReference type="EMBL" id="BAABME010000308">
    <property type="protein sequence ID" value="GAA0141650.1"/>
    <property type="molecule type" value="Genomic_DNA"/>
</dbReference>
<evidence type="ECO:0000256" key="1">
    <source>
        <dbReference type="SAM" id="Coils"/>
    </source>
</evidence>
<dbReference type="PANTHER" id="PTHR31149:SF10">
    <property type="entry name" value="OS05G0100900 PROTEIN"/>
    <property type="match status" value="1"/>
</dbReference>
<dbReference type="FunFam" id="2.60.40.2700:FF:000001">
    <property type="entry name" value="Transmembrane protein"/>
    <property type="match status" value="1"/>
</dbReference>
<keyword evidence="1" id="KW-0175">Coiled coil</keyword>
<feature type="domain" description="DUF7046" evidence="2">
    <location>
        <begin position="643"/>
        <end position="738"/>
    </location>
</feature>
<sequence length="744" mass="83544">MEMENGEDGGEPKFLERKMAALDLADSSNREVNSGDGDGFRQIIKAVEDAEASIKLQAEENHWLRSELEKKNQELRNYKHKGLNSQTPPAIDYSDNHVPQREMQLRNQVNRIPTSGESHAHQIANSIILKERVLQNNEDHFRSPAERGSVFGMMRVLHDGQAASDLLGTPELFSPAISSFGPIRYPANREPDLLSLFSQGFMHIAEVNSRSLKQDLKLKIHEHEEEITVLRKHLAEYSAKEAEVCQEKHNLEKLIAHTLAAFDQQQKNLVDSVARSVSYTQVIVEENIRLTYTLQAAEEQRSAFMSSLMPLLAEYSLDSSVVDVQSAVGNVNVLFRHLRENLMFSEAKLKETQYQILPRHADMFTSNAIESPSDNTRTKDGLGLLQSPKYPDGNLSVSPDRRVISDENFLGNRQSVFGTSVATNLEQDQTGRYSPLGSRNETIISKQVSSHDIAKNGDFDASDMDIHQNHLEPPMYEKVAGPPDSWVPKSSSYTTQQPSFSYSPNLPVVSEEQSSFSEDDDLLPKIEGLQISGDAFPGRELQAYGISKNGTTNCNFEWVRHLEDGSFNYIEGANHPQYLITADDVNSSLAIEVQPLDDRNRKGELVKVFANYQNKITCDLEMHNCISRSIDSGHVSYSVSLSIGYIDMWDLATLSIKKNSYSIKSSGPSGVVVSEKYSLSTAAIIPFGSPMEFIIVDRVGDEHRLRADSTEISSCRDTIVLTLRYFILQAKKKKSKKRRKFFSK</sequence>
<evidence type="ECO:0000259" key="2">
    <source>
        <dbReference type="Pfam" id="PF23080"/>
    </source>
</evidence>
<organism evidence="4 5">
    <name type="scientific">Lithospermum erythrorhizon</name>
    <name type="common">Purple gromwell</name>
    <name type="synonym">Lithospermum officinale var. erythrorhizon</name>
    <dbReference type="NCBI Taxonomy" id="34254"/>
    <lineage>
        <taxon>Eukaryota</taxon>
        <taxon>Viridiplantae</taxon>
        <taxon>Streptophyta</taxon>
        <taxon>Embryophyta</taxon>
        <taxon>Tracheophyta</taxon>
        <taxon>Spermatophyta</taxon>
        <taxon>Magnoliopsida</taxon>
        <taxon>eudicotyledons</taxon>
        <taxon>Gunneridae</taxon>
        <taxon>Pentapetalae</taxon>
        <taxon>asterids</taxon>
        <taxon>lamiids</taxon>
        <taxon>Boraginales</taxon>
        <taxon>Boraginaceae</taxon>
        <taxon>Boraginoideae</taxon>
        <taxon>Lithospermeae</taxon>
        <taxon>Lithospermum</taxon>
    </lineage>
</organism>
<dbReference type="Pfam" id="PF23197">
    <property type="entry name" value="IG_AIR9"/>
    <property type="match status" value="1"/>
</dbReference>
<dbReference type="AlphaFoldDB" id="A0AAV3NUF8"/>
<name>A0AAV3NUF8_LITER</name>
<reference evidence="4 5" key="1">
    <citation type="submission" date="2024-01" db="EMBL/GenBank/DDBJ databases">
        <title>The complete chloroplast genome sequence of Lithospermum erythrorhizon: insights into the phylogenetic relationship among Boraginaceae species and the maternal lineages of purple gromwells.</title>
        <authorList>
            <person name="Okada T."/>
            <person name="Watanabe K."/>
        </authorList>
    </citation>
    <scope>NUCLEOTIDE SEQUENCE [LARGE SCALE GENOMIC DNA]</scope>
</reference>
<dbReference type="GO" id="GO:0005886">
    <property type="term" value="C:plasma membrane"/>
    <property type="evidence" value="ECO:0007669"/>
    <property type="project" value="TreeGrafter"/>
</dbReference>
<keyword evidence="5" id="KW-1185">Reference proteome</keyword>
<dbReference type="PANTHER" id="PTHR31149">
    <property type="entry name" value="EXPRESSED PROTEIN"/>
    <property type="match status" value="1"/>
</dbReference>
<feature type="coiled-coil region" evidence="1">
    <location>
        <begin position="213"/>
        <end position="240"/>
    </location>
</feature>
<dbReference type="Pfam" id="PF23080">
    <property type="entry name" value="DUF7046"/>
    <property type="match status" value="1"/>
</dbReference>
<protein>
    <submittedName>
        <fullName evidence="4">Uncharacterized protein</fullName>
    </submittedName>
</protein>
<gene>
    <name evidence="4" type="ORF">LIER_02749</name>
</gene>
<comment type="caution">
    <text evidence="4">The sequence shown here is derived from an EMBL/GenBank/DDBJ whole genome shotgun (WGS) entry which is preliminary data.</text>
</comment>
<dbReference type="Proteomes" id="UP001454036">
    <property type="component" value="Unassembled WGS sequence"/>
</dbReference>